<dbReference type="InterPro" id="IPR014030">
    <property type="entry name" value="Ketoacyl_synth_N"/>
</dbReference>
<proteinExistence type="predicted"/>
<evidence type="ECO:0000313" key="3">
    <source>
        <dbReference type="EMBL" id="PKZ29950.1"/>
    </source>
</evidence>
<feature type="domain" description="Beta-ketoacyl synthase-like N-terminal" evidence="1">
    <location>
        <begin position="16"/>
        <end position="139"/>
    </location>
</feature>
<comment type="caution">
    <text evidence="3">The sequence shown here is derived from an EMBL/GenBank/DDBJ whole genome shotgun (WGS) entry which is preliminary data.</text>
</comment>
<name>A0A2I1NC70_9BACT</name>
<dbReference type="EMBL" id="JAPXGO010000002">
    <property type="protein sequence ID" value="MCZ6159429.1"/>
    <property type="molecule type" value="Genomic_DNA"/>
</dbReference>
<dbReference type="EMBL" id="PKHU01000001">
    <property type="protein sequence ID" value="PKZ29950.1"/>
    <property type="molecule type" value="Genomic_DNA"/>
</dbReference>
<dbReference type="RefSeq" id="WP_101636444.1">
    <property type="nucleotide sequence ID" value="NZ_JAPXGO010000002.1"/>
</dbReference>
<evidence type="ECO:0000313" key="4">
    <source>
        <dbReference type="Proteomes" id="UP000234639"/>
    </source>
</evidence>
<dbReference type="Proteomes" id="UP001075225">
    <property type="component" value="Unassembled WGS sequence"/>
</dbReference>
<protein>
    <submittedName>
        <fullName evidence="2">Beta-ketoacyl synthase chain length factor</fullName>
    </submittedName>
</protein>
<accession>A0A2I1NC70</accession>
<dbReference type="Proteomes" id="UP000234639">
    <property type="component" value="Unassembled WGS sequence"/>
</dbReference>
<reference evidence="2" key="2">
    <citation type="submission" date="2022-12" db="EMBL/GenBank/DDBJ databases">
        <title>Species Delineation and Comparative Genomics within the Campylobacter ureolyticus Complex.</title>
        <authorList>
            <person name="Maki J."/>
            <person name="Howard M."/>
            <person name="Connelly S."/>
            <person name="Hardy D.J."/>
            <person name="Cameron A."/>
        </authorList>
    </citation>
    <scope>NUCLEOTIDE SEQUENCE</scope>
    <source>
        <strain evidence="2">URMC_787</strain>
    </source>
</reference>
<reference evidence="3 4" key="1">
    <citation type="submission" date="2017-12" db="EMBL/GenBank/DDBJ databases">
        <title>Phylogenetic diversity of female urinary microbiome.</title>
        <authorList>
            <person name="Thomas-White K."/>
            <person name="Wolfe A.J."/>
        </authorList>
    </citation>
    <scope>NUCLEOTIDE SEQUENCE [LARGE SCALE GENOMIC DNA]</scope>
    <source>
        <strain evidence="3 4">UMB0112</strain>
    </source>
</reference>
<dbReference type="Pfam" id="PF13723">
    <property type="entry name" value="Ketoacyl-synt_2"/>
    <property type="match status" value="1"/>
</dbReference>
<evidence type="ECO:0000313" key="2">
    <source>
        <dbReference type="EMBL" id="MCZ6159429.1"/>
    </source>
</evidence>
<organism evidence="3 4">
    <name type="scientific">Campylobacter ureolyticus</name>
    <dbReference type="NCBI Taxonomy" id="827"/>
    <lineage>
        <taxon>Bacteria</taxon>
        <taxon>Pseudomonadati</taxon>
        <taxon>Campylobacterota</taxon>
        <taxon>Epsilonproteobacteria</taxon>
        <taxon>Campylobacterales</taxon>
        <taxon>Campylobacteraceae</taxon>
        <taxon>Campylobacter</taxon>
    </lineage>
</organism>
<dbReference type="AlphaFoldDB" id="A0A2I1NC70"/>
<gene>
    <name evidence="3" type="ORF">CYJ41_00475</name>
    <name evidence="2" type="ORF">O6B32_02945</name>
</gene>
<sequence>MIKFDICDIKFCDDKSGFNLEGLKPLEKRRLGNAAKSIFTVLNGFEICDDLAFVFSSSQGEFSRCISLLKELSLDNFVSPTSFSLSVLNSGLATFGIMKKANSPIFAISSKFVVRDAFACAYSKLNEFEKIYVVCYDEVPFKDSFICAGFMVKKGDGFLIDLDKLKNYEIKDLKKILRTQL</sequence>
<evidence type="ECO:0000259" key="1">
    <source>
        <dbReference type="Pfam" id="PF13723"/>
    </source>
</evidence>